<evidence type="ECO:0000313" key="1">
    <source>
        <dbReference type="EMBL" id="OOG00576.1"/>
    </source>
</evidence>
<gene>
    <name evidence="1" type="ORF">ASPCADRAFT_401557</name>
</gene>
<dbReference type="OrthoDB" id="76567at2759"/>
<dbReference type="OMA" id="TFEKWQL"/>
<keyword evidence="2" id="KW-1185">Reference proteome</keyword>
<dbReference type="AlphaFoldDB" id="A0A1R3S1D5"/>
<organism evidence="1 2">
    <name type="scientific">Aspergillus carbonarius (strain ITEM 5010)</name>
    <dbReference type="NCBI Taxonomy" id="602072"/>
    <lineage>
        <taxon>Eukaryota</taxon>
        <taxon>Fungi</taxon>
        <taxon>Dikarya</taxon>
        <taxon>Ascomycota</taxon>
        <taxon>Pezizomycotina</taxon>
        <taxon>Eurotiomycetes</taxon>
        <taxon>Eurotiomycetidae</taxon>
        <taxon>Eurotiales</taxon>
        <taxon>Aspergillaceae</taxon>
        <taxon>Aspergillus</taxon>
        <taxon>Aspergillus subgen. Circumdati</taxon>
    </lineage>
</organism>
<dbReference type="Proteomes" id="UP000188318">
    <property type="component" value="Unassembled WGS sequence"/>
</dbReference>
<sequence>MDNQVTEAEDKFDAGSDIFAGLPDLSDLLGFHSPDPCTEGQADPEAEPEAELYLLLGLPNDYITQDFSDFETLQEEARAIQKSLNANHNEGNQWLLIRNLPKSAICELTGDISPIPDIDYCFEWDGPTGLLKVIHSRFVHEQIITRITGIIDHQLKYMGVPGHDEGRFHKHTPFGTLNYGKNGDWIFTPPARRLDESEESSWPTLVIEAGVSESYGKLIKNAQWWFSSSIGEVRIVLLILMGREEVRFEKWQLRTVLVDGKIAQKQTEGSDDSPIVSQDFGQGAYCQQQVRVTETEVIGAPMVLPFEALYDRPARVSEVVDQGEVTEVMEWDIGIQEEQFQGIIQRISS</sequence>
<protein>
    <submittedName>
        <fullName evidence="1">Uncharacterized protein</fullName>
    </submittedName>
</protein>
<name>A0A1R3S1D5_ASPC5</name>
<dbReference type="VEuPathDB" id="FungiDB:ASPCADRAFT_401557"/>
<proteinExistence type="predicted"/>
<dbReference type="EMBL" id="KV907493">
    <property type="protein sequence ID" value="OOG00576.1"/>
    <property type="molecule type" value="Genomic_DNA"/>
</dbReference>
<evidence type="ECO:0000313" key="2">
    <source>
        <dbReference type="Proteomes" id="UP000188318"/>
    </source>
</evidence>
<accession>A0A1R3S1D5</accession>
<reference evidence="2" key="1">
    <citation type="journal article" date="2017" name="Genome Biol.">
        <title>Comparative genomics reveals high biological diversity and specific adaptations in the industrially and medically important fungal genus Aspergillus.</title>
        <authorList>
            <person name="de Vries R.P."/>
            <person name="Riley R."/>
            <person name="Wiebenga A."/>
            <person name="Aguilar-Osorio G."/>
            <person name="Amillis S."/>
            <person name="Uchima C.A."/>
            <person name="Anderluh G."/>
            <person name="Asadollahi M."/>
            <person name="Askin M."/>
            <person name="Barry K."/>
            <person name="Battaglia E."/>
            <person name="Bayram O."/>
            <person name="Benocci T."/>
            <person name="Braus-Stromeyer S.A."/>
            <person name="Caldana C."/>
            <person name="Canovas D."/>
            <person name="Cerqueira G.C."/>
            <person name="Chen F."/>
            <person name="Chen W."/>
            <person name="Choi C."/>
            <person name="Clum A."/>
            <person name="Dos Santos R.A."/>
            <person name="Damasio A.R."/>
            <person name="Diallinas G."/>
            <person name="Emri T."/>
            <person name="Fekete E."/>
            <person name="Flipphi M."/>
            <person name="Freyberg S."/>
            <person name="Gallo A."/>
            <person name="Gournas C."/>
            <person name="Habgood R."/>
            <person name="Hainaut M."/>
            <person name="Harispe M.L."/>
            <person name="Henrissat B."/>
            <person name="Hilden K.S."/>
            <person name="Hope R."/>
            <person name="Hossain A."/>
            <person name="Karabika E."/>
            <person name="Karaffa L."/>
            <person name="Karanyi Z."/>
            <person name="Krasevec N."/>
            <person name="Kuo A."/>
            <person name="Kusch H."/>
            <person name="LaButti K."/>
            <person name="Lagendijk E.L."/>
            <person name="Lapidus A."/>
            <person name="Levasseur A."/>
            <person name="Lindquist E."/>
            <person name="Lipzen A."/>
            <person name="Logrieco A.F."/>
            <person name="MacCabe A."/>
            <person name="Maekelae M.R."/>
            <person name="Malavazi I."/>
            <person name="Melin P."/>
            <person name="Meyer V."/>
            <person name="Mielnichuk N."/>
            <person name="Miskei M."/>
            <person name="Molnar A.P."/>
            <person name="Mule G."/>
            <person name="Ngan C.Y."/>
            <person name="Orejas M."/>
            <person name="Orosz E."/>
            <person name="Ouedraogo J.P."/>
            <person name="Overkamp K.M."/>
            <person name="Park H.-S."/>
            <person name="Perrone G."/>
            <person name="Piumi F."/>
            <person name="Punt P.J."/>
            <person name="Ram A.F."/>
            <person name="Ramon A."/>
            <person name="Rauscher S."/>
            <person name="Record E."/>
            <person name="Riano-Pachon D.M."/>
            <person name="Robert V."/>
            <person name="Roehrig J."/>
            <person name="Ruller R."/>
            <person name="Salamov A."/>
            <person name="Salih N.S."/>
            <person name="Samson R.A."/>
            <person name="Sandor E."/>
            <person name="Sanguinetti M."/>
            <person name="Schuetze T."/>
            <person name="Sepcic K."/>
            <person name="Shelest E."/>
            <person name="Sherlock G."/>
            <person name="Sophianopoulou V."/>
            <person name="Squina F.M."/>
            <person name="Sun H."/>
            <person name="Susca A."/>
            <person name="Todd R.B."/>
            <person name="Tsang A."/>
            <person name="Unkles S.E."/>
            <person name="van de Wiele N."/>
            <person name="van Rossen-Uffink D."/>
            <person name="Oliveira J.V."/>
            <person name="Vesth T.C."/>
            <person name="Visser J."/>
            <person name="Yu J.-H."/>
            <person name="Zhou M."/>
            <person name="Andersen M.R."/>
            <person name="Archer D.B."/>
            <person name="Baker S.E."/>
            <person name="Benoit I."/>
            <person name="Brakhage A.A."/>
            <person name="Braus G.H."/>
            <person name="Fischer R."/>
            <person name="Frisvad J.C."/>
            <person name="Goldman G.H."/>
            <person name="Houbraken J."/>
            <person name="Oakley B."/>
            <person name="Pocsi I."/>
            <person name="Scazzocchio C."/>
            <person name="Seiboth B."/>
            <person name="vanKuyk P.A."/>
            <person name="Wortman J."/>
            <person name="Dyer P.S."/>
            <person name="Grigoriev I.V."/>
        </authorList>
    </citation>
    <scope>NUCLEOTIDE SEQUENCE [LARGE SCALE GENOMIC DNA]</scope>
    <source>
        <strain evidence="2">ITEM 5010</strain>
    </source>
</reference>